<dbReference type="Proteomes" id="UP001606301">
    <property type="component" value="Unassembled WGS sequence"/>
</dbReference>
<sequence length="58" mass="5940">MKTLAKRWIAGPCLLREAAGDELGQASLAGIMGGALLKARLGDRPVGSALEPQLPGRG</sequence>
<organism evidence="1 2">
    <name type="scientific">Pelomonas margarita</name>
    <dbReference type="NCBI Taxonomy" id="3299031"/>
    <lineage>
        <taxon>Bacteria</taxon>
        <taxon>Pseudomonadati</taxon>
        <taxon>Pseudomonadota</taxon>
        <taxon>Betaproteobacteria</taxon>
        <taxon>Burkholderiales</taxon>
        <taxon>Sphaerotilaceae</taxon>
        <taxon>Roseateles</taxon>
    </lineage>
</organism>
<evidence type="ECO:0000313" key="2">
    <source>
        <dbReference type="Proteomes" id="UP001606301"/>
    </source>
</evidence>
<proteinExistence type="predicted"/>
<accession>A0ABW7FK86</accession>
<comment type="caution">
    <text evidence="1">The sequence shown here is derived from an EMBL/GenBank/DDBJ whole genome shotgun (WGS) entry which is preliminary data.</text>
</comment>
<name>A0ABW7FK86_9BURK</name>
<reference evidence="1 2" key="1">
    <citation type="submission" date="2024-08" db="EMBL/GenBank/DDBJ databases">
        <authorList>
            <person name="Lu H."/>
        </authorList>
    </citation>
    <scope>NUCLEOTIDE SEQUENCE [LARGE SCALE GENOMIC DNA]</scope>
    <source>
        <strain evidence="1 2">LKC17W</strain>
    </source>
</reference>
<evidence type="ECO:0000313" key="1">
    <source>
        <dbReference type="EMBL" id="MFG6441754.1"/>
    </source>
</evidence>
<gene>
    <name evidence="1" type="ORF">ACG0Z3_13795</name>
</gene>
<keyword evidence="2" id="KW-1185">Reference proteome</keyword>
<dbReference type="RefSeq" id="WP_394398319.1">
    <property type="nucleotide sequence ID" value="NZ_JBIGHW010000007.1"/>
</dbReference>
<protein>
    <submittedName>
        <fullName evidence="1">Uncharacterized protein</fullName>
    </submittedName>
</protein>
<dbReference type="EMBL" id="JBIGHW010000007">
    <property type="protein sequence ID" value="MFG6441754.1"/>
    <property type="molecule type" value="Genomic_DNA"/>
</dbReference>